<sequence length="23" mass="2699">MCHNLQLPRNQMFKGIAERRKGA</sequence>
<proteinExistence type="predicted"/>
<evidence type="ECO:0000256" key="1">
    <source>
        <dbReference type="SAM" id="MobiDB-lite"/>
    </source>
</evidence>
<dbReference type="RefSeq" id="WP_231637055.1">
    <property type="nucleotide sequence ID" value="NZ_LDOF01000076.1"/>
</dbReference>
<dbReference type="Proteomes" id="UP000829116">
    <property type="component" value="Chromosome"/>
</dbReference>
<evidence type="ECO:0000313" key="2">
    <source>
        <dbReference type="EMBL" id="UNH32363.1"/>
    </source>
</evidence>
<dbReference type="AlphaFoldDB" id="A0A9Q8Q3A6"/>
<protein>
    <submittedName>
        <fullName evidence="2">Transposase</fullName>
    </submittedName>
</protein>
<organism evidence="2 3">
    <name type="scientific">Moellerella wisconsensis</name>
    <dbReference type="NCBI Taxonomy" id="158849"/>
    <lineage>
        <taxon>Bacteria</taxon>
        <taxon>Pseudomonadati</taxon>
        <taxon>Pseudomonadota</taxon>
        <taxon>Gammaproteobacteria</taxon>
        <taxon>Enterobacterales</taxon>
        <taxon>Morganellaceae</taxon>
        <taxon>Moellerella</taxon>
    </lineage>
</organism>
<reference evidence="2" key="1">
    <citation type="submission" date="2022-03" db="EMBL/GenBank/DDBJ databases">
        <title>ESBL-producing Moellerella wisconsensis and Escherichia marmotae isolated from wild game meat.</title>
        <authorList>
            <person name="Biggel M."/>
        </authorList>
    </citation>
    <scope>NUCLEOTIDE SEQUENCE</scope>
    <source>
        <strain evidence="2">W51</strain>
    </source>
</reference>
<gene>
    <name evidence="2" type="ORF">MNY72_15320</name>
</gene>
<accession>A0A9Q8Q3A6</accession>
<feature type="region of interest" description="Disordered" evidence="1">
    <location>
        <begin position="1"/>
        <end position="23"/>
    </location>
</feature>
<evidence type="ECO:0000313" key="3">
    <source>
        <dbReference type="Proteomes" id="UP000829116"/>
    </source>
</evidence>
<name>A0A9Q8Q3A6_9GAMM</name>
<dbReference type="EMBL" id="CP093245">
    <property type="protein sequence ID" value="UNH32363.1"/>
    <property type="molecule type" value="Genomic_DNA"/>
</dbReference>